<dbReference type="AlphaFoldDB" id="A0A0Q3HDV5"/>
<evidence type="ECO:0000313" key="2">
    <source>
        <dbReference type="EMBL" id="KQK20693.1"/>
    </source>
</evidence>
<reference evidence="3" key="3">
    <citation type="submission" date="2018-08" db="UniProtKB">
        <authorList>
            <consortium name="EnsemblPlants"/>
        </authorList>
    </citation>
    <scope>IDENTIFICATION</scope>
    <source>
        <strain evidence="3">cv. Bd21</strain>
    </source>
</reference>
<dbReference type="ExpressionAtlas" id="A0A0Q3HDV5">
    <property type="expression patterns" value="baseline and differential"/>
</dbReference>
<reference evidence="2" key="2">
    <citation type="submission" date="2017-06" db="EMBL/GenBank/DDBJ databases">
        <title>WGS assembly of Brachypodium distachyon.</title>
        <authorList>
            <consortium name="The International Brachypodium Initiative"/>
            <person name="Lucas S."/>
            <person name="Harmon-Smith M."/>
            <person name="Lail K."/>
            <person name="Tice H."/>
            <person name="Grimwood J."/>
            <person name="Bruce D."/>
            <person name="Barry K."/>
            <person name="Shu S."/>
            <person name="Lindquist E."/>
            <person name="Wang M."/>
            <person name="Pitluck S."/>
            <person name="Vogel J.P."/>
            <person name="Garvin D.F."/>
            <person name="Mockler T.C."/>
            <person name="Schmutz J."/>
            <person name="Rokhsar D."/>
            <person name="Bevan M.W."/>
        </authorList>
    </citation>
    <scope>NUCLEOTIDE SEQUENCE</scope>
    <source>
        <strain evidence="2">Bd21</strain>
    </source>
</reference>
<evidence type="ECO:0000256" key="1">
    <source>
        <dbReference type="SAM" id="SignalP"/>
    </source>
</evidence>
<dbReference type="EnsemblPlants" id="KQK20693">
    <property type="protein sequence ID" value="KQK20693"/>
    <property type="gene ID" value="BRADI_1g56086v3"/>
</dbReference>
<keyword evidence="1" id="KW-0732">Signal</keyword>
<dbReference type="InParanoid" id="A0A0Q3HDV5"/>
<accession>A0A0Q3HDV5</accession>
<evidence type="ECO:0000313" key="3">
    <source>
        <dbReference type="EnsemblPlants" id="KQK20693"/>
    </source>
</evidence>
<evidence type="ECO:0000313" key="4">
    <source>
        <dbReference type="Proteomes" id="UP000008810"/>
    </source>
</evidence>
<organism evidence="2">
    <name type="scientific">Brachypodium distachyon</name>
    <name type="common">Purple false brome</name>
    <name type="synonym">Trachynia distachya</name>
    <dbReference type="NCBI Taxonomy" id="15368"/>
    <lineage>
        <taxon>Eukaryota</taxon>
        <taxon>Viridiplantae</taxon>
        <taxon>Streptophyta</taxon>
        <taxon>Embryophyta</taxon>
        <taxon>Tracheophyta</taxon>
        <taxon>Spermatophyta</taxon>
        <taxon>Magnoliopsida</taxon>
        <taxon>Liliopsida</taxon>
        <taxon>Poales</taxon>
        <taxon>Poaceae</taxon>
        <taxon>BOP clade</taxon>
        <taxon>Pooideae</taxon>
        <taxon>Stipodae</taxon>
        <taxon>Brachypodieae</taxon>
        <taxon>Brachypodium</taxon>
    </lineage>
</organism>
<dbReference type="Gramene" id="KQK20693">
    <property type="protein sequence ID" value="KQK20693"/>
    <property type="gene ID" value="BRADI_1g56086v3"/>
</dbReference>
<name>A0A0Q3HDV5_BRADI</name>
<dbReference type="Proteomes" id="UP000008810">
    <property type="component" value="Chromosome 1"/>
</dbReference>
<sequence length="126" mass="13980">MGGVRRRRTRRFAAAGVYLLPLRPSSATPSPTQIPASVFAGASRPGSLPLLLFHMRVCLLVSGGGCKSHSYRRRQARQAPFSSTRFFVYLAGLACIGDKRAQPGLKRLPVYILTSMWLFIVSMRQR</sequence>
<dbReference type="EMBL" id="CM000880">
    <property type="protein sequence ID" value="PNT76956.1"/>
    <property type="molecule type" value="Genomic_DNA"/>
</dbReference>
<keyword evidence="4" id="KW-1185">Reference proteome</keyword>
<dbReference type="EMBL" id="CM000880">
    <property type="protein sequence ID" value="KQK20693.1"/>
    <property type="molecule type" value="Genomic_DNA"/>
</dbReference>
<feature type="signal peptide" evidence="1">
    <location>
        <begin position="1"/>
        <end position="27"/>
    </location>
</feature>
<dbReference type="EnsemblPlants" id="PNT76956">
    <property type="protein sequence ID" value="PNT76956"/>
    <property type="gene ID" value="BRADI_1g56086v3"/>
</dbReference>
<protein>
    <submittedName>
        <fullName evidence="2 3">Uncharacterized protein</fullName>
    </submittedName>
</protein>
<dbReference type="Gramene" id="PNT76956">
    <property type="protein sequence ID" value="PNT76956"/>
    <property type="gene ID" value="BRADI_1g56086v3"/>
</dbReference>
<feature type="chain" id="PRO_5006203482" evidence="1">
    <location>
        <begin position="28"/>
        <end position="126"/>
    </location>
</feature>
<gene>
    <name evidence="2" type="ORF">BRADI_1g56086v3</name>
</gene>
<reference evidence="2 3" key="1">
    <citation type="journal article" date="2010" name="Nature">
        <title>Genome sequencing and analysis of the model grass Brachypodium distachyon.</title>
        <authorList>
            <consortium name="International Brachypodium Initiative"/>
        </authorList>
    </citation>
    <scope>NUCLEOTIDE SEQUENCE [LARGE SCALE GENOMIC DNA]</scope>
    <source>
        <strain evidence="2 3">Bd21</strain>
    </source>
</reference>
<proteinExistence type="predicted"/>